<gene>
    <name evidence="1" type="ORF">SAMN04515668_3568</name>
</gene>
<name>A0A1I6AD89_HYMAR</name>
<evidence type="ECO:0000313" key="2">
    <source>
        <dbReference type="Proteomes" id="UP000199029"/>
    </source>
</evidence>
<dbReference type="Proteomes" id="UP000199029">
    <property type="component" value="Unassembled WGS sequence"/>
</dbReference>
<protein>
    <submittedName>
        <fullName evidence="1">Uncharacterized protein</fullName>
    </submittedName>
</protein>
<organism evidence="1 2">
    <name type="scientific">Hymenobacter arizonensis</name>
    <name type="common">Siccationidurans arizonensis</name>
    <dbReference type="NCBI Taxonomy" id="1227077"/>
    <lineage>
        <taxon>Bacteria</taxon>
        <taxon>Pseudomonadati</taxon>
        <taxon>Bacteroidota</taxon>
        <taxon>Cytophagia</taxon>
        <taxon>Cytophagales</taxon>
        <taxon>Hymenobacteraceae</taxon>
        <taxon>Hymenobacter</taxon>
    </lineage>
</organism>
<dbReference type="EMBL" id="FOXS01000005">
    <property type="protein sequence ID" value="SFQ66635.1"/>
    <property type="molecule type" value="Genomic_DNA"/>
</dbReference>
<accession>A0A1I6AD89</accession>
<proteinExistence type="predicted"/>
<reference evidence="2" key="1">
    <citation type="submission" date="2016-10" db="EMBL/GenBank/DDBJ databases">
        <authorList>
            <person name="Varghese N."/>
            <person name="Submissions S."/>
        </authorList>
    </citation>
    <scope>NUCLEOTIDE SEQUENCE [LARGE SCALE GENOMIC DNA]</scope>
    <source>
        <strain evidence="2">OR362-8,ATCC BAA-1266,JCM 13504</strain>
    </source>
</reference>
<evidence type="ECO:0000313" key="1">
    <source>
        <dbReference type="EMBL" id="SFQ66635.1"/>
    </source>
</evidence>
<dbReference type="AlphaFoldDB" id="A0A1I6AD89"/>
<dbReference type="STRING" id="1227077.SAMN04515668_3568"/>
<sequence>MLFIALRGLLGFAGQFIKIWEDDRVVLTQASLR</sequence>
<keyword evidence="2" id="KW-1185">Reference proteome</keyword>